<dbReference type="Pfam" id="PF00535">
    <property type="entry name" value="Glycos_transf_2"/>
    <property type="match status" value="1"/>
</dbReference>
<dbReference type="PANTHER" id="PTHR43179">
    <property type="entry name" value="RHAMNOSYLTRANSFERASE WBBL"/>
    <property type="match status" value="1"/>
</dbReference>
<gene>
    <name evidence="5" type="ORF">SAMN05192573_104327</name>
</gene>
<dbReference type="SUPFAM" id="SSF53448">
    <property type="entry name" value="Nucleotide-diphospho-sugar transferases"/>
    <property type="match status" value="1"/>
</dbReference>
<evidence type="ECO:0000313" key="5">
    <source>
        <dbReference type="EMBL" id="SDG67982.1"/>
    </source>
</evidence>
<evidence type="ECO:0000256" key="3">
    <source>
        <dbReference type="ARBA" id="ARBA00022679"/>
    </source>
</evidence>
<dbReference type="Gene3D" id="3.90.550.10">
    <property type="entry name" value="Spore Coat Polysaccharide Biosynthesis Protein SpsA, Chain A"/>
    <property type="match status" value="1"/>
</dbReference>
<dbReference type="PANTHER" id="PTHR43179:SF12">
    <property type="entry name" value="GALACTOFURANOSYLTRANSFERASE GLFT2"/>
    <property type="match status" value="1"/>
</dbReference>
<feature type="domain" description="Glycosyltransferase 2-like" evidence="4">
    <location>
        <begin position="26"/>
        <end position="107"/>
    </location>
</feature>
<keyword evidence="3 5" id="KW-0808">Transferase</keyword>
<evidence type="ECO:0000256" key="2">
    <source>
        <dbReference type="ARBA" id="ARBA00022676"/>
    </source>
</evidence>
<dbReference type="AlphaFoldDB" id="A0A1G7W7P3"/>
<dbReference type="Proteomes" id="UP000199705">
    <property type="component" value="Unassembled WGS sequence"/>
</dbReference>
<comment type="similarity">
    <text evidence="1">Belongs to the glycosyltransferase 2 family.</text>
</comment>
<proteinExistence type="inferred from homology"/>
<dbReference type="RefSeq" id="WP_143020731.1">
    <property type="nucleotide sequence ID" value="NZ_FNCG01000004.1"/>
</dbReference>
<dbReference type="InterPro" id="IPR029044">
    <property type="entry name" value="Nucleotide-diphossugar_trans"/>
</dbReference>
<dbReference type="InterPro" id="IPR001173">
    <property type="entry name" value="Glyco_trans_2-like"/>
</dbReference>
<keyword evidence="2" id="KW-0328">Glycosyltransferase</keyword>
<organism evidence="5 6">
    <name type="scientific">Mucilaginibacter gossypii</name>
    <dbReference type="NCBI Taxonomy" id="551996"/>
    <lineage>
        <taxon>Bacteria</taxon>
        <taxon>Pseudomonadati</taxon>
        <taxon>Bacteroidota</taxon>
        <taxon>Sphingobacteriia</taxon>
        <taxon>Sphingobacteriales</taxon>
        <taxon>Sphingobacteriaceae</taxon>
        <taxon>Mucilaginibacter</taxon>
    </lineage>
</organism>
<keyword evidence="6" id="KW-1185">Reference proteome</keyword>
<protein>
    <submittedName>
        <fullName evidence="5">Glycosyltransferase, GT2 family</fullName>
    </submittedName>
</protein>
<evidence type="ECO:0000313" key="6">
    <source>
        <dbReference type="Proteomes" id="UP000199705"/>
    </source>
</evidence>
<dbReference type="GO" id="GO:0016757">
    <property type="term" value="F:glycosyltransferase activity"/>
    <property type="evidence" value="ECO:0007669"/>
    <property type="project" value="UniProtKB-KW"/>
</dbReference>
<reference evidence="6" key="1">
    <citation type="submission" date="2016-10" db="EMBL/GenBank/DDBJ databases">
        <authorList>
            <person name="Varghese N."/>
            <person name="Submissions S."/>
        </authorList>
    </citation>
    <scope>NUCLEOTIDE SEQUENCE [LARGE SCALE GENOMIC DNA]</scope>
    <source>
        <strain evidence="6">Gh-67</strain>
    </source>
</reference>
<evidence type="ECO:0000259" key="4">
    <source>
        <dbReference type="Pfam" id="PF00535"/>
    </source>
</evidence>
<evidence type="ECO:0000256" key="1">
    <source>
        <dbReference type="ARBA" id="ARBA00006739"/>
    </source>
</evidence>
<name>A0A1G7W7P3_9SPHI</name>
<dbReference type="EMBL" id="FNCG01000004">
    <property type="protein sequence ID" value="SDG67982.1"/>
    <property type="molecule type" value="Genomic_DNA"/>
</dbReference>
<accession>A0A1G7W7P3</accession>
<dbReference type="STRING" id="551996.SAMN05192573_104327"/>
<sequence>MNNNIALLVGLKNNLDYSKNFYATTRALYPDVEIVFTSYNSTDGTHLWLDSLNDSNVRYYYSDEAKTFSDTYNKCIEIATKKYVALLHNDIIIAPNFIEYLEKSISKQSITKFTTVEPPVFADDERPGKLVKDFGADINTFDIAGFYKYAAEIQNKKQPDVKNDATTFFFCMLRETLLDIGGFDPLYNPMFCEDDDMIIRLGLLGLTGYVTVNALCYHFVSKTSRFSEEYQNRTMQIELNSNRNFFRKWGFKNSSAVKIKYDVGFVVKNGSTELLEKIEPLCATVYVDGDFNEYIDREQRNTLFNLNNKIKSYHQKKENDILVFFDGKKFGARSLDILENLSGLITRKRQKRTAIIYKLLGLGNMIFRKHIFRVRIANFATYQHLLIKRK</sequence>